<dbReference type="Gene3D" id="3.40.1350.80">
    <property type="match status" value="1"/>
</dbReference>
<dbReference type="RefSeq" id="WP_189071915.1">
    <property type="nucleotide sequence ID" value="NZ_BMQN01000001.1"/>
</dbReference>
<name>A0ABQ2RZW7_9DEIO</name>
<dbReference type="InterPro" id="IPR041454">
    <property type="entry name" value="BsuBI/PstI_N"/>
</dbReference>
<protein>
    <submittedName>
        <fullName evidence="3">Restriction endonuclease</fullName>
    </submittedName>
</protein>
<reference evidence="4" key="1">
    <citation type="journal article" date="2019" name="Int. J. Syst. Evol. Microbiol.">
        <title>The Global Catalogue of Microorganisms (GCM) 10K type strain sequencing project: providing services to taxonomists for standard genome sequencing and annotation.</title>
        <authorList>
            <consortium name="The Broad Institute Genomics Platform"/>
            <consortium name="The Broad Institute Genome Sequencing Center for Infectious Disease"/>
            <person name="Wu L."/>
            <person name="Ma J."/>
        </authorList>
    </citation>
    <scope>NUCLEOTIDE SEQUENCE [LARGE SCALE GENOMIC DNA]</scope>
    <source>
        <strain evidence="4">JCM 31405</strain>
    </source>
</reference>
<gene>
    <name evidence="3" type="ORF">GCM10008960_09150</name>
</gene>
<dbReference type="Proteomes" id="UP000644548">
    <property type="component" value="Unassembled WGS sequence"/>
</dbReference>
<keyword evidence="3" id="KW-0540">Nuclease</keyword>
<dbReference type="Gene3D" id="1.10.10.1820">
    <property type="entry name" value="BsuBI/PstI restriction endonuclease-like"/>
    <property type="match status" value="1"/>
</dbReference>
<dbReference type="InterPro" id="IPR009528">
    <property type="entry name" value="Restrct_endonuc_II_BsuBI_C"/>
</dbReference>
<evidence type="ECO:0000259" key="1">
    <source>
        <dbReference type="Pfam" id="PF06616"/>
    </source>
</evidence>
<evidence type="ECO:0000313" key="4">
    <source>
        <dbReference type="Proteomes" id="UP000644548"/>
    </source>
</evidence>
<evidence type="ECO:0000313" key="3">
    <source>
        <dbReference type="EMBL" id="GGR84287.1"/>
    </source>
</evidence>
<feature type="domain" description="BsuBI/PstI restriction endonuclease HTH" evidence="2">
    <location>
        <begin position="18"/>
        <end position="172"/>
    </location>
</feature>
<keyword evidence="3" id="KW-0378">Hydrolase</keyword>
<dbReference type="Pfam" id="PF17728">
    <property type="entry name" value="BsuBI_PstI_RE_N"/>
    <property type="match status" value="1"/>
</dbReference>
<dbReference type="InterPro" id="IPR041963">
    <property type="entry name" value="BsuBI/PstI_C_sf"/>
</dbReference>
<keyword evidence="3" id="KW-0255">Endonuclease</keyword>
<evidence type="ECO:0000259" key="2">
    <source>
        <dbReference type="Pfam" id="PF17728"/>
    </source>
</evidence>
<organism evidence="3 4">
    <name type="scientific">Deinococcus sedimenti</name>
    <dbReference type="NCBI Taxonomy" id="1867090"/>
    <lineage>
        <taxon>Bacteria</taxon>
        <taxon>Thermotogati</taxon>
        <taxon>Deinococcota</taxon>
        <taxon>Deinococci</taxon>
        <taxon>Deinococcales</taxon>
        <taxon>Deinococcaceae</taxon>
        <taxon>Deinococcus</taxon>
    </lineage>
</organism>
<proteinExistence type="predicted"/>
<comment type="caution">
    <text evidence="3">The sequence shown here is derived from an EMBL/GenBank/DDBJ whole genome shotgun (WGS) entry which is preliminary data.</text>
</comment>
<sequence length="349" mass="39233">MKTPDYLHPDYVQSKLELFIPKSLATRADLVSKAAARTVFTMLYCDQVEGNNRWFSPSHLVTRMGDTQAALTDDESRETYYAAVSSTKPKDRPTAADAWYRENTRETIRDNVLRNGLIEIGAVVERPGIVTTSSAPRYALALDFATLLKSSNVTDEQIESWQKAHLSTAAVRRAKLTKQFKAKARTPVRVRMPDGTTHQMGPGLSSLITQGVIEDYIPRFSPNSNVLLISESGNKLNYRDELLLDIAGLKIDIGRLLPDIVLIDVDVDPHVLTFVEVVHTDGAITERRRRELLALALECGFEEEGVRFLTAFEDRQSTAARKLIHSVAWNTDVWYRTEPDGLMSLRVKK</sequence>
<dbReference type="EMBL" id="BMQN01000001">
    <property type="protein sequence ID" value="GGR84287.1"/>
    <property type="molecule type" value="Genomic_DNA"/>
</dbReference>
<dbReference type="GO" id="GO:0004519">
    <property type="term" value="F:endonuclease activity"/>
    <property type="evidence" value="ECO:0007669"/>
    <property type="project" value="UniProtKB-KW"/>
</dbReference>
<accession>A0ABQ2RZW7</accession>
<dbReference type="InterPro" id="IPR041962">
    <property type="entry name" value="BsuBI/PstI_N_sf"/>
</dbReference>
<feature type="domain" description="BsuBI/PstI restriction endonuclease" evidence="1">
    <location>
        <begin position="188"/>
        <end position="345"/>
    </location>
</feature>
<dbReference type="Pfam" id="PF06616">
    <property type="entry name" value="BsuBI_PstI_RE"/>
    <property type="match status" value="1"/>
</dbReference>
<keyword evidence="4" id="KW-1185">Reference proteome</keyword>